<name>A0A1D7VR94_9ACTN</name>
<reference evidence="2 3" key="1">
    <citation type="submission" date="2016-09" db="EMBL/GenBank/DDBJ databases">
        <title>Complete genome sequencing of Streptomyces lydicus 103 and metabolic pathways analysis of antibiotic biosynthesis.</title>
        <authorList>
            <person name="Jia N."/>
            <person name="Ding M.-Z."/>
            <person name="Gao F."/>
            <person name="Yuan Y.-J."/>
        </authorList>
    </citation>
    <scope>NUCLEOTIDE SEQUENCE [LARGE SCALE GENOMIC DNA]</scope>
    <source>
        <strain evidence="2 3">103</strain>
    </source>
</reference>
<feature type="region of interest" description="Disordered" evidence="1">
    <location>
        <begin position="215"/>
        <end position="245"/>
    </location>
</feature>
<sequence length="245" mass="26707">MDLTSKLAGQPGAEPVAGVPDAWHWSRMIFSFDAVVAGGRVLEMRVMGEYDPALARAVLELARDGADRLLDGERPLVVLDGLACPGWDFDVVAAVGPDVHEYHGQEDADLHKATVALFPGWRQEFSGSETLAEARHQFDRGLQPTKLRRDPVPFLRMRYRNERTGSHSEGPDRGLATLDVLRHELSLLPGSPGSLVEWENRLGAVFRAECGAELTVHGPDGSRPTTGDDLAALAERSVLRPEDAS</sequence>
<evidence type="ECO:0000313" key="3">
    <source>
        <dbReference type="Proteomes" id="UP000094094"/>
    </source>
</evidence>
<dbReference type="KEGG" id="slc:SL103_26285"/>
<gene>
    <name evidence="2" type="ORF">SL103_26285</name>
</gene>
<proteinExistence type="predicted"/>
<organism evidence="2 3">
    <name type="scientific">Streptomyces lydicus</name>
    <dbReference type="NCBI Taxonomy" id="47763"/>
    <lineage>
        <taxon>Bacteria</taxon>
        <taxon>Bacillati</taxon>
        <taxon>Actinomycetota</taxon>
        <taxon>Actinomycetes</taxon>
        <taxon>Kitasatosporales</taxon>
        <taxon>Streptomycetaceae</taxon>
        <taxon>Streptomyces</taxon>
    </lineage>
</organism>
<dbReference type="OrthoDB" id="8482021at2"/>
<dbReference type="AlphaFoldDB" id="A0A1D7VR94"/>
<protein>
    <submittedName>
        <fullName evidence="2">Uncharacterized protein</fullName>
    </submittedName>
</protein>
<evidence type="ECO:0000313" key="2">
    <source>
        <dbReference type="EMBL" id="AOP49286.1"/>
    </source>
</evidence>
<dbReference type="Proteomes" id="UP000094094">
    <property type="component" value="Chromosome"/>
</dbReference>
<dbReference type="EMBL" id="CP017157">
    <property type="protein sequence ID" value="AOP49286.1"/>
    <property type="molecule type" value="Genomic_DNA"/>
</dbReference>
<keyword evidence="3" id="KW-1185">Reference proteome</keyword>
<dbReference type="RefSeq" id="WP_069571399.1">
    <property type="nucleotide sequence ID" value="NZ_CP017157.1"/>
</dbReference>
<evidence type="ECO:0000256" key="1">
    <source>
        <dbReference type="SAM" id="MobiDB-lite"/>
    </source>
</evidence>
<accession>A0A1D7VR94</accession>